<feature type="compositionally biased region" description="Polar residues" evidence="1">
    <location>
        <begin position="15"/>
        <end position="34"/>
    </location>
</feature>
<dbReference type="EMBL" id="CH474032">
    <property type="protein sequence ID" value="EDL94073.1"/>
    <property type="molecule type" value="Genomic_DNA"/>
</dbReference>
<name>A6KB15_RAT</name>
<evidence type="ECO:0000313" key="3">
    <source>
        <dbReference type="Proteomes" id="UP000234681"/>
    </source>
</evidence>
<reference evidence="3" key="1">
    <citation type="submission" date="2005-09" db="EMBL/GenBank/DDBJ databases">
        <authorList>
            <person name="Mural R.J."/>
            <person name="Li P.W."/>
            <person name="Adams M.D."/>
            <person name="Amanatides P.G."/>
            <person name="Baden-Tillson H."/>
            <person name="Barnstead M."/>
            <person name="Chin S.H."/>
            <person name="Dew I."/>
            <person name="Evans C.A."/>
            <person name="Ferriera S."/>
            <person name="Flanigan M."/>
            <person name="Fosler C."/>
            <person name="Glodek A."/>
            <person name="Gu Z."/>
            <person name="Holt R.A."/>
            <person name="Jennings D."/>
            <person name="Kraft C.L."/>
            <person name="Lu F."/>
            <person name="Nguyen T."/>
            <person name="Nusskern D.R."/>
            <person name="Pfannkoch C.M."/>
            <person name="Sitter C."/>
            <person name="Sutton G.G."/>
            <person name="Venter J.C."/>
            <person name="Wang Z."/>
            <person name="Woodage T."/>
            <person name="Zheng X.H."/>
            <person name="Zhong F."/>
        </authorList>
    </citation>
    <scope>NUCLEOTIDE SEQUENCE [LARGE SCALE GENOMIC DNA]</scope>
    <source>
        <strain>BN</strain>
        <strain evidence="3">Sprague-Dawley</strain>
    </source>
</reference>
<sequence>MKSTTCLHVADRSQHNCLSREASSSSRWKQTQRPTARHQAELRHQNARQNGDGPAQHRKLKGKGQMLALTNTALSSRSQTEEIEDQKDKNSAHFVGTERIRRT</sequence>
<feature type="compositionally biased region" description="Polar residues" evidence="1">
    <location>
        <begin position="68"/>
        <end position="78"/>
    </location>
</feature>
<organism evidence="2 3">
    <name type="scientific">Rattus norvegicus</name>
    <name type="common">Rat</name>
    <dbReference type="NCBI Taxonomy" id="10116"/>
    <lineage>
        <taxon>Eukaryota</taxon>
        <taxon>Metazoa</taxon>
        <taxon>Chordata</taxon>
        <taxon>Craniata</taxon>
        <taxon>Vertebrata</taxon>
        <taxon>Euteleostomi</taxon>
        <taxon>Mammalia</taxon>
        <taxon>Eutheria</taxon>
        <taxon>Euarchontoglires</taxon>
        <taxon>Glires</taxon>
        <taxon>Rodentia</taxon>
        <taxon>Myomorpha</taxon>
        <taxon>Muroidea</taxon>
        <taxon>Muridae</taxon>
        <taxon>Murinae</taxon>
        <taxon>Rattus</taxon>
    </lineage>
</organism>
<feature type="compositionally biased region" description="Basic and acidic residues" evidence="1">
    <location>
        <begin position="86"/>
        <end position="103"/>
    </location>
</feature>
<proteinExistence type="predicted"/>
<evidence type="ECO:0000256" key="1">
    <source>
        <dbReference type="SAM" id="MobiDB-lite"/>
    </source>
</evidence>
<accession>A6KB15</accession>
<dbReference type="Proteomes" id="UP000234681">
    <property type="component" value="Chromosome 17"/>
</dbReference>
<gene>
    <name evidence="2" type="ORF">rCG_63246</name>
</gene>
<protein>
    <submittedName>
        <fullName evidence="2">RCG63246</fullName>
    </submittedName>
</protein>
<evidence type="ECO:0000313" key="2">
    <source>
        <dbReference type="EMBL" id="EDL94073.1"/>
    </source>
</evidence>
<dbReference type="AlphaFoldDB" id="A6KB15"/>
<feature type="region of interest" description="Disordered" evidence="1">
    <location>
        <begin position="15"/>
        <end position="103"/>
    </location>
</feature>